<evidence type="ECO:0000256" key="18">
    <source>
        <dbReference type="ARBA" id="ARBA00049504"/>
    </source>
</evidence>
<evidence type="ECO:0000256" key="4">
    <source>
        <dbReference type="ARBA" id="ARBA00010561"/>
    </source>
</evidence>
<dbReference type="Pfam" id="PF02654">
    <property type="entry name" value="CobS"/>
    <property type="match status" value="1"/>
</dbReference>
<dbReference type="HAMAP" id="MF_00719">
    <property type="entry name" value="CobS"/>
    <property type="match status" value="1"/>
</dbReference>
<protein>
    <recommendedName>
        <fullName evidence="6 19">Adenosylcobinamide-GDP ribazoletransferase</fullName>
        <ecNumber evidence="5 19">2.7.8.26</ecNumber>
    </recommendedName>
    <alternativeName>
        <fullName evidence="16 19">Cobalamin synthase</fullName>
    </alternativeName>
    <alternativeName>
        <fullName evidence="15 19">Cobalamin-5'-phosphate synthase</fullName>
    </alternativeName>
</protein>
<comment type="caution">
    <text evidence="20">The sequence shown here is derived from an EMBL/GenBank/DDBJ whole genome shotgun (WGS) entry which is preliminary data.</text>
</comment>
<feature type="transmembrane region" description="Helical" evidence="19">
    <location>
        <begin position="42"/>
        <end position="62"/>
    </location>
</feature>
<comment type="subcellular location">
    <subcellularLocation>
        <location evidence="2 19">Cell membrane</location>
        <topology evidence="2 19">Multi-pass membrane protein</topology>
    </subcellularLocation>
</comment>
<comment type="similarity">
    <text evidence="4 19">Belongs to the CobS family.</text>
</comment>
<accession>A0A4R3KW72</accession>
<keyword evidence="9 19" id="KW-0808">Transferase</keyword>
<dbReference type="UniPathway" id="UPA00148">
    <property type="reaction ID" value="UER00238"/>
</dbReference>
<dbReference type="RefSeq" id="WP_132027723.1">
    <property type="nucleotide sequence ID" value="NZ_CP068564.1"/>
</dbReference>
<comment type="catalytic activity">
    <reaction evidence="17 19">
        <text>alpha-ribazole + adenosylcob(III)inamide-GDP = adenosylcob(III)alamin + GMP + H(+)</text>
        <dbReference type="Rhea" id="RHEA:16049"/>
        <dbReference type="ChEBI" id="CHEBI:10329"/>
        <dbReference type="ChEBI" id="CHEBI:15378"/>
        <dbReference type="ChEBI" id="CHEBI:18408"/>
        <dbReference type="ChEBI" id="CHEBI:58115"/>
        <dbReference type="ChEBI" id="CHEBI:60487"/>
        <dbReference type="EC" id="2.7.8.26"/>
    </reaction>
</comment>
<feature type="transmembrane region" description="Helical" evidence="19">
    <location>
        <begin position="141"/>
        <end position="162"/>
    </location>
</feature>
<evidence type="ECO:0000256" key="5">
    <source>
        <dbReference type="ARBA" id="ARBA00013200"/>
    </source>
</evidence>
<evidence type="ECO:0000256" key="6">
    <source>
        <dbReference type="ARBA" id="ARBA00015850"/>
    </source>
</evidence>
<dbReference type="PANTHER" id="PTHR34148">
    <property type="entry name" value="ADENOSYLCOBINAMIDE-GDP RIBAZOLETRANSFERASE"/>
    <property type="match status" value="1"/>
</dbReference>
<proteinExistence type="inferred from homology"/>
<evidence type="ECO:0000256" key="1">
    <source>
        <dbReference type="ARBA" id="ARBA00001946"/>
    </source>
</evidence>
<evidence type="ECO:0000256" key="19">
    <source>
        <dbReference type="HAMAP-Rule" id="MF_00719"/>
    </source>
</evidence>
<dbReference type="InterPro" id="IPR003805">
    <property type="entry name" value="CobS"/>
</dbReference>
<evidence type="ECO:0000256" key="3">
    <source>
        <dbReference type="ARBA" id="ARBA00004663"/>
    </source>
</evidence>
<evidence type="ECO:0000313" key="20">
    <source>
        <dbReference type="EMBL" id="TCS88700.1"/>
    </source>
</evidence>
<evidence type="ECO:0000313" key="21">
    <source>
        <dbReference type="Proteomes" id="UP000294567"/>
    </source>
</evidence>
<keyword evidence="10 19" id="KW-0812">Transmembrane</keyword>
<evidence type="ECO:0000256" key="10">
    <source>
        <dbReference type="ARBA" id="ARBA00022692"/>
    </source>
</evidence>
<comment type="catalytic activity">
    <reaction evidence="18 19">
        <text>alpha-ribazole 5'-phosphate + adenosylcob(III)inamide-GDP = adenosylcob(III)alamin 5'-phosphate + GMP + H(+)</text>
        <dbReference type="Rhea" id="RHEA:23560"/>
        <dbReference type="ChEBI" id="CHEBI:15378"/>
        <dbReference type="ChEBI" id="CHEBI:57918"/>
        <dbReference type="ChEBI" id="CHEBI:58115"/>
        <dbReference type="ChEBI" id="CHEBI:60487"/>
        <dbReference type="ChEBI" id="CHEBI:60493"/>
        <dbReference type="EC" id="2.7.8.26"/>
    </reaction>
</comment>
<dbReference type="PANTHER" id="PTHR34148:SF1">
    <property type="entry name" value="ADENOSYLCOBINAMIDE-GDP RIBAZOLETRANSFERASE"/>
    <property type="match status" value="1"/>
</dbReference>
<evidence type="ECO:0000256" key="12">
    <source>
        <dbReference type="ARBA" id="ARBA00022989"/>
    </source>
</evidence>
<evidence type="ECO:0000256" key="17">
    <source>
        <dbReference type="ARBA" id="ARBA00048623"/>
    </source>
</evidence>
<evidence type="ECO:0000256" key="16">
    <source>
        <dbReference type="ARBA" id="ARBA00032853"/>
    </source>
</evidence>
<keyword evidence="21" id="KW-1185">Reference proteome</keyword>
<organism evidence="20 21">
    <name type="scientific">Keratinibaculum paraultunense</name>
    <dbReference type="NCBI Taxonomy" id="1278232"/>
    <lineage>
        <taxon>Bacteria</taxon>
        <taxon>Bacillati</taxon>
        <taxon>Bacillota</taxon>
        <taxon>Tissierellia</taxon>
        <taxon>Tissierellales</taxon>
        <taxon>Tepidimicrobiaceae</taxon>
        <taxon>Keratinibaculum</taxon>
    </lineage>
</organism>
<evidence type="ECO:0000256" key="2">
    <source>
        <dbReference type="ARBA" id="ARBA00004651"/>
    </source>
</evidence>
<dbReference type="GO" id="GO:0051073">
    <property type="term" value="F:adenosylcobinamide-GDP ribazoletransferase activity"/>
    <property type="evidence" value="ECO:0007669"/>
    <property type="project" value="UniProtKB-UniRule"/>
</dbReference>
<dbReference type="EC" id="2.7.8.26" evidence="5 19"/>
<keyword evidence="13 19" id="KW-0472">Membrane</keyword>
<dbReference type="NCBIfam" id="TIGR00317">
    <property type="entry name" value="cobS"/>
    <property type="match status" value="1"/>
</dbReference>
<dbReference type="GO" id="GO:0009236">
    <property type="term" value="P:cobalamin biosynthetic process"/>
    <property type="evidence" value="ECO:0007669"/>
    <property type="project" value="UniProtKB-UniRule"/>
</dbReference>
<evidence type="ECO:0000256" key="7">
    <source>
        <dbReference type="ARBA" id="ARBA00022475"/>
    </source>
</evidence>
<feature type="transmembrane region" description="Helical" evidence="19">
    <location>
        <begin position="68"/>
        <end position="87"/>
    </location>
</feature>
<keyword evidence="8 19" id="KW-0169">Cobalamin biosynthesis</keyword>
<sequence length="254" mass="28532">MLWNTSEDKMIDGLILAIQFLTRLPIKKSVEFNKTNLSKSTFFFPLVGVIIGSIGSLCFYMFSHLNEYIGTFFALVSMIALTGGLHLDGLSDTCDGFFSYRDKDRVLEIMKDSRIGTFGVIAIVLDIFLKYILIFSIQENIFLILALSYGNSRLVISYIMSTKKVSRKGGIGDMFHRSNPKKFAFMGGIIYIILLLLINPIYLIPLGLSFLAAEIMAKLSYKKIDGFTGDVYGATIEIAEIVSLMTFLEVIKWI</sequence>
<dbReference type="OrthoDB" id="9794626at2"/>
<evidence type="ECO:0000256" key="8">
    <source>
        <dbReference type="ARBA" id="ARBA00022573"/>
    </source>
</evidence>
<evidence type="ECO:0000256" key="9">
    <source>
        <dbReference type="ARBA" id="ARBA00022679"/>
    </source>
</evidence>
<evidence type="ECO:0000256" key="11">
    <source>
        <dbReference type="ARBA" id="ARBA00022842"/>
    </source>
</evidence>
<dbReference type="GO" id="GO:0005886">
    <property type="term" value="C:plasma membrane"/>
    <property type="evidence" value="ECO:0007669"/>
    <property type="project" value="UniProtKB-SubCell"/>
</dbReference>
<dbReference type="Proteomes" id="UP000294567">
    <property type="component" value="Unassembled WGS sequence"/>
</dbReference>
<comment type="function">
    <text evidence="14 19">Joins adenosylcobinamide-GDP and alpha-ribazole to generate adenosylcobalamin (Ado-cobalamin). Also synthesizes adenosylcobalamin 5'-phosphate from adenosylcobinamide-GDP and alpha-ribazole 5'-phosphate.</text>
</comment>
<dbReference type="EMBL" id="SMAE01000007">
    <property type="protein sequence ID" value="TCS88700.1"/>
    <property type="molecule type" value="Genomic_DNA"/>
</dbReference>
<dbReference type="GO" id="GO:0008818">
    <property type="term" value="F:cobalamin 5'-phosphate synthase activity"/>
    <property type="evidence" value="ECO:0007669"/>
    <property type="project" value="UniProtKB-UniRule"/>
</dbReference>
<keyword evidence="12 19" id="KW-1133">Transmembrane helix</keyword>
<keyword evidence="7 19" id="KW-1003">Cell membrane</keyword>
<name>A0A4R3KW72_9FIRM</name>
<keyword evidence="11 19" id="KW-0460">Magnesium</keyword>
<comment type="pathway">
    <text evidence="3 19">Cofactor biosynthesis; adenosylcobalamin biosynthesis; adenosylcobalamin from cob(II)yrinate a,c-diamide: step 7/7.</text>
</comment>
<evidence type="ECO:0000256" key="13">
    <source>
        <dbReference type="ARBA" id="ARBA00023136"/>
    </source>
</evidence>
<reference evidence="20 21" key="1">
    <citation type="submission" date="2019-03" db="EMBL/GenBank/DDBJ databases">
        <title>Genomic Encyclopedia of Type Strains, Phase IV (KMG-IV): sequencing the most valuable type-strain genomes for metagenomic binning, comparative biology and taxonomic classification.</title>
        <authorList>
            <person name="Goeker M."/>
        </authorList>
    </citation>
    <scope>NUCLEOTIDE SEQUENCE [LARGE SCALE GENOMIC DNA]</scope>
    <source>
        <strain evidence="20 21">DSM 26752</strain>
    </source>
</reference>
<dbReference type="AlphaFoldDB" id="A0A4R3KW72"/>
<comment type="cofactor">
    <cofactor evidence="1 19">
        <name>Mg(2+)</name>
        <dbReference type="ChEBI" id="CHEBI:18420"/>
    </cofactor>
</comment>
<evidence type="ECO:0000256" key="15">
    <source>
        <dbReference type="ARBA" id="ARBA00032605"/>
    </source>
</evidence>
<evidence type="ECO:0000256" key="14">
    <source>
        <dbReference type="ARBA" id="ARBA00025228"/>
    </source>
</evidence>
<feature type="transmembrane region" description="Helical" evidence="19">
    <location>
        <begin position="115"/>
        <end position="135"/>
    </location>
</feature>
<feature type="transmembrane region" description="Helical" evidence="19">
    <location>
        <begin position="183"/>
        <end position="211"/>
    </location>
</feature>
<gene>
    <name evidence="19" type="primary">cobS</name>
    <name evidence="20" type="ORF">EDD65_10753</name>
</gene>